<feature type="non-terminal residue" evidence="1">
    <location>
        <position position="1"/>
    </location>
</feature>
<gene>
    <name evidence="1" type="primary">jg26195</name>
    <name evidence="1" type="ORF">PAEG_LOCUS1525</name>
</gene>
<protein>
    <submittedName>
        <fullName evidence="1">Jg26195 protein</fullName>
    </submittedName>
</protein>
<name>A0A8S4QHN1_9NEOP</name>
<dbReference type="Proteomes" id="UP000838756">
    <property type="component" value="Unassembled WGS sequence"/>
</dbReference>
<comment type="caution">
    <text evidence="1">The sequence shown here is derived from an EMBL/GenBank/DDBJ whole genome shotgun (WGS) entry which is preliminary data.</text>
</comment>
<organism evidence="1 2">
    <name type="scientific">Pararge aegeria aegeria</name>
    <dbReference type="NCBI Taxonomy" id="348720"/>
    <lineage>
        <taxon>Eukaryota</taxon>
        <taxon>Metazoa</taxon>
        <taxon>Ecdysozoa</taxon>
        <taxon>Arthropoda</taxon>
        <taxon>Hexapoda</taxon>
        <taxon>Insecta</taxon>
        <taxon>Pterygota</taxon>
        <taxon>Neoptera</taxon>
        <taxon>Endopterygota</taxon>
        <taxon>Lepidoptera</taxon>
        <taxon>Glossata</taxon>
        <taxon>Ditrysia</taxon>
        <taxon>Papilionoidea</taxon>
        <taxon>Nymphalidae</taxon>
        <taxon>Satyrinae</taxon>
        <taxon>Satyrini</taxon>
        <taxon>Parargina</taxon>
        <taxon>Pararge</taxon>
    </lineage>
</organism>
<dbReference type="EMBL" id="CAKXAJ010005380">
    <property type="protein sequence ID" value="CAH2209123.1"/>
    <property type="molecule type" value="Genomic_DNA"/>
</dbReference>
<sequence length="107" mass="11281">MNYSAKICQVYPGRYKVPICSVQYVCKASSDACRRIYSNGTLELFPASATVAGAPRTVRCRAASPLGALVSRDVTLQPVADTQWEVSLADATVAAGGVAALWCRAAP</sequence>
<dbReference type="AlphaFoldDB" id="A0A8S4QHN1"/>
<evidence type="ECO:0000313" key="1">
    <source>
        <dbReference type="EMBL" id="CAH2209123.1"/>
    </source>
</evidence>
<dbReference type="OrthoDB" id="6159398at2759"/>
<keyword evidence="2" id="KW-1185">Reference proteome</keyword>
<reference evidence="1" key="1">
    <citation type="submission" date="2022-03" db="EMBL/GenBank/DDBJ databases">
        <authorList>
            <person name="Lindestad O."/>
        </authorList>
    </citation>
    <scope>NUCLEOTIDE SEQUENCE</scope>
</reference>
<accession>A0A8S4QHN1</accession>
<proteinExistence type="predicted"/>
<evidence type="ECO:0000313" key="2">
    <source>
        <dbReference type="Proteomes" id="UP000838756"/>
    </source>
</evidence>